<dbReference type="InterPro" id="IPR001124">
    <property type="entry name" value="Lipid-bd_serum_glycop_C"/>
</dbReference>
<dbReference type="Pfam" id="PF01273">
    <property type="entry name" value="LBP_BPI_CETP"/>
    <property type="match status" value="1"/>
</dbReference>
<dbReference type="InterPro" id="IPR017943">
    <property type="entry name" value="Bactericidal_perm-incr_a/b_dom"/>
</dbReference>
<dbReference type="Proteomes" id="UP000594263">
    <property type="component" value="Unplaced"/>
</dbReference>
<evidence type="ECO:0000259" key="3">
    <source>
        <dbReference type="SMART" id="SM00329"/>
    </source>
</evidence>
<dbReference type="Gene3D" id="3.15.10.10">
    <property type="entry name" value="Bactericidal permeability-increasing protein, domain 1"/>
    <property type="match status" value="1"/>
</dbReference>
<dbReference type="Gramene" id="Kaladp0045s0511.1.v1.1">
    <property type="protein sequence ID" value="Kaladp0045s0511.1.v1.1"/>
    <property type="gene ID" value="Kaladp0045s0511.v1.1"/>
</dbReference>
<dbReference type="InterPro" id="IPR030675">
    <property type="entry name" value="BPI/LBP"/>
</dbReference>
<feature type="domain" description="Lipid-binding serum glycoprotein C-terminal" evidence="3">
    <location>
        <begin position="284"/>
        <end position="480"/>
    </location>
</feature>
<evidence type="ECO:0000313" key="4">
    <source>
        <dbReference type="EnsemblPlants" id="Kaladp0045s0511.1.v1.1"/>
    </source>
</evidence>
<dbReference type="InterPro" id="IPR045897">
    <property type="entry name" value="BPI/LBP_pln"/>
</dbReference>
<accession>A0A7N0TUE5</accession>
<dbReference type="GO" id="GO:0005615">
    <property type="term" value="C:extracellular space"/>
    <property type="evidence" value="ECO:0007669"/>
    <property type="project" value="InterPro"/>
</dbReference>
<dbReference type="PIRSF" id="PIRSF002417">
    <property type="entry name" value="Lipid_binding_protein"/>
    <property type="match status" value="1"/>
</dbReference>
<feature type="chain" id="PRO_5029818633" description="Lipid-binding serum glycoprotein C-terminal domain-containing protein" evidence="2">
    <location>
        <begin position="25"/>
        <end position="518"/>
    </location>
</feature>
<dbReference type="SMART" id="SM00329">
    <property type="entry name" value="BPI2"/>
    <property type="match status" value="1"/>
</dbReference>
<reference evidence="4" key="1">
    <citation type="submission" date="2021-01" db="UniProtKB">
        <authorList>
            <consortium name="EnsemblPlants"/>
        </authorList>
    </citation>
    <scope>IDENTIFICATION</scope>
</reference>
<dbReference type="GO" id="GO:0008289">
    <property type="term" value="F:lipid binding"/>
    <property type="evidence" value="ECO:0007669"/>
    <property type="project" value="InterPro"/>
</dbReference>
<dbReference type="SUPFAM" id="SSF55394">
    <property type="entry name" value="Bactericidal permeability-increasing protein, BPI"/>
    <property type="match status" value="2"/>
</dbReference>
<dbReference type="Gene3D" id="3.15.20.10">
    <property type="entry name" value="Bactericidal permeability-increasing protein, domain 2"/>
    <property type="match status" value="1"/>
</dbReference>
<keyword evidence="1" id="KW-0325">Glycoprotein</keyword>
<dbReference type="EnsemblPlants" id="Kaladp0045s0511.1.v1.1">
    <property type="protein sequence ID" value="Kaladp0045s0511.1.v1.1"/>
    <property type="gene ID" value="Kaladp0045s0511.v1.1"/>
</dbReference>
<keyword evidence="2" id="KW-0732">Signal</keyword>
<dbReference type="InterPro" id="IPR017942">
    <property type="entry name" value="Lipid-bd_serum_glycop_N"/>
</dbReference>
<organism evidence="4 5">
    <name type="scientific">Kalanchoe fedtschenkoi</name>
    <name type="common">Lavender scallops</name>
    <name type="synonym">South American air plant</name>
    <dbReference type="NCBI Taxonomy" id="63787"/>
    <lineage>
        <taxon>Eukaryota</taxon>
        <taxon>Viridiplantae</taxon>
        <taxon>Streptophyta</taxon>
        <taxon>Embryophyta</taxon>
        <taxon>Tracheophyta</taxon>
        <taxon>Spermatophyta</taxon>
        <taxon>Magnoliopsida</taxon>
        <taxon>eudicotyledons</taxon>
        <taxon>Gunneridae</taxon>
        <taxon>Pentapetalae</taxon>
        <taxon>Saxifragales</taxon>
        <taxon>Crassulaceae</taxon>
        <taxon>Kalanchoe</taxon>
    </lineage>
</organism>
<dbReference type="OMA" id="GKMWIAD"/>
<evidence type="ECO:0000256" key="1">
    <source>
        <dbReference type="ARBA" id="ARBA00023180"/>
    </source>
</evidence>
<sequence>MAPKSATIFFLLLLLAISARFSETHLLQSPEKPLMSVLISTTGLDFVKDLLITKAISSLTPLHLPDIEKFVKIPFLGSAHVALSNITIYDFNVSTSSSYVHPGDAGVEIVTSGVTCGVTMNWYYSLSTWIAPVRILDQGFASVQVEGLEVGLTLGLTNNQGSMKLSLLNSSCDVNNITIDLDGGASLLYQGVVDVLEGQIGSAMESSITKELVHGVVRLDSLLQSLPKEIPVEHVAALNVTFVGQPSISNYSIGFAIDGSIMEAGRLGLSNLSKRNLPTLPICNDQSKMLGISVDEAVFNSMSALFYDAGYMNFVVNTIPDQSLFNTAGWRFIIPQLYKKFPNDDISMNVSLTAAPFLRISQNIDSTVNADLTIDVLDDGNIIPVACISLVIRASGSVKISGNNLAGSLKLEDFTMSLKWSKIGSLHMYIIQPVVWSLIETVGLPYVNSHLSKGLPLPIIQGFNLQNAETVFSDSIVVVCSDVTYTDSNSHNASSYQSRTPYIEIPGIPLLRPTGQFA</sequence>
<protein>
    <recommendedName>
        <fullName evidence="3">Lipid-binding serum glycoprotein C-terminal domain-containing protein</fullName>
    </recommendedName>
</protein>
<name>A0A7N0TUE5_KALFE</name>
<dbReference type="PANTHER" id="PTHR46801">
    <property type="entry name" value="OS06G0309200 PROTEIN"/>
    <property type="match status" value="1"/>
</dbReference>
<proteinExistence type="predicted"/>
<evidence type="ECO:0000313" key="5">
    <source>
        <dbReference type="Proteomes" id="UP000594263"/>
    </source>
</evidence>
<dbReference type="PANTHER" id="PTHR46801:SF6">
    <property type="entry name" value="LIPID-BINDING SERUM GLYCOPROTEIN C-TERMINAL DOMAIN-CONTAINING PROTEIN"/>
    <property type="match status" value="1"/>
</dbReference>
<evidence type="ECO:0000256" key="2">
    <source>
        <dbReference type="SAM" id="SignalP"/>
    </source>
</evidence>
<dbReference type="Pfam" id="PF02886">
    <property type="entry name" value="LBP_BPI_CETP_C"/>
    <property type="match status" value="1"/>
</dbReference>
<keyword evidence="5" id="KW-1185">Reference proteome</keyword>
<feature type="signal peptide" evidence="2">
    <location>
        <begin position="1"/>
        <end position="24"/>
    </location>
</feature>
<dbReference type="AlphaFoldDB" id="A0A7N0TUE5"/>